<protein>
    <recommendedName>
        <fullName evidence="3">Leucine Rich repeat-containing protein</fullName>
    </recommendedName>
</protein>
<dbReference type="EMBL" id="FOKQ01000054">
    <property type="protein sequence ID" value="SFD26220.1"/>
    <property type="molecule type" value="Genomic_DNA"/>
</dbReference>
<dbReference type="Proteomes" id="UP000182192">
    <property type="component" value="Unassembled WGS sequence"/>
</dbReference>
<sequence length="283" mass="32453">MKKKKVIITVCVALCIVLVALVRVFTPYLGRPFLMYCHDEEIGKRGFHPSNELKSIHSLYADDPVIKFVKYCPELEDIYVYDAHQSGDVIPVDINDIVNPKLKSLYISGEGVNWSGLSKCTELEYLDLYDTNLDSFEDISGLENLETLSIIGDNTEVSLNKLNELKHLWNLDIYCSKYDINCKDFSRLERLARLRIFCKNDIDCDNFSRMENLEMLFLKTEGKISGLDKLDSVVSLTIYSGQVTEDEICGMDSLEEITIYNTKFSEEVESTLREKGVIVNYRD</sequence>
<accession>A0A1I1R7E2</accession>
<dbReference type="AlphaFoldDB" id="A0A1I1R7E2"/>
<name>A0A1I1R7E2_RUMAL</name>
<dbReference type="InterPro" id="IPR032675">
    <property type="entry name" value="LRR_dom_sf"/>
</dbReference>
<evidence type="ECO:0000313" key="1">
    <source>
        <dbReference type="EMBL" id="SFD26220.1"/>
    </source>
</evidence>
<evidence type="ECO:0000313" key="2">
    <source>
        <dbReference type="Proteomes" id="UP000182192"/>
    </source>
</evidence>
<dbReference type="OrthoDB" id="2644439at2"/>
<dbReference type="Gene3D" id="3.80.10.10">
    <property type="entry name" value="Ribonuclease Inhibitor"/>
    <property type="match status" value="1"/>
</dbReference>
<dbReference type="RefSeq" id="WP_074963275.1">
    <property type="nucleotide sequence ID" value="NZ_FOKQ01000054.1"/>
</dbReference>
<organism evidence="1 2">
    <name type="scientific">Ruminococcus albus</name>
    <dbReference type="NCBI Taxonomy" id="1264"/>
    <lineage>
        <taxon>Bacteria</taxon>
        <taxon>Bacillati</taxon>
        <taxon>Bacillota</taxon>
        <taxon>Clostridia</taxon>
        <taxon>Eubacteriales</taxon>
        <taxon>Oscillospiraceae</taxon>
        <taxon>Ruminococcus</taxon>
    </lineage>
</organism>
<gene>
    <name evidence="1" type="ORF">SAMN02910406_03528</name>
</gene>
<dbReference type="SUPFAM" id="SSF52058">
    <property type="entry name" value="L domain-like"/>
    <property type="match status" value="1"/>
</dbReference>
<reference evidence="1 2" key="1">
    <citation type="submission" date="2016-10" db="EMBL/GenBank/DDBJ databases">
        <authorList>
            <person name="de Groot N.N."/>
        </authorList>
    </citation>
    <scope>NUCLEOTIDE SEQUENCE [LARGE SCALE GENOMIC DNA]</scope>
    <source>
        <strain evidence="1 2">AR67</strain>
    </source>
</reference>
<evidence type="ECO:0008006" key="3">
    <source>
        <dbReference type="Google" id="ProtNLM"/>
    </source>
</evidence>
<proteinExistence type="predicted"/>